<evidence type="ECO:0000256" key="2">
    <source>
        <dbReference type="ARBA" id="ARBA00007342"/>
    </source>
</evidence>
<sequence length="208" mass="23587">MEEDIIKEIVKRVMDTIDHRKTIPLEVSARHVHLSQKHMEKLFGANYIMSKKKELSQPGQFQYKERVSLIGPKGVLRGVAILGPPRERTQVEISKTDSISLGIKPPIRQSGDLDGSESLYISTDNAVIKVVESVIIAKRHIHMTPEDAEKFNVRDNQRVSVRVNSERPVVFEDVVIRVSSKYKLNMHIDFDEGNAAGYQEDVVCEIVI</sequence>
<dbReference type="EMBL" id="FUZT01000001">
    <property type="protein sequence ID" value="SKC38068.1"/>
    <property type="molecule type" value="Genomic_DNA"/>
</dbReference>
<dbReference type="UniPathway" id="UPA00621"/>
<evidence type="ECO:0000313" key="12">
    <source>
        <dbReference type="Proteomes" id="UP000190285"/>
    </source>
</evidence>
<evidence type="ECO:0000256" key="7">
    <source>
        <dbReference type="ARBA" id="ARBA00022833"/>
    </source>
</evidence>
<evidence type="ECO:0000256" key="6">
    <source>
        <dbReference type="ARBA" id="ARBA00022723"/>
    </source>
</evidence>
<evidence type="ECO:0000256" key="9">
    <source>
        <dbReference type="ARBA" id="ARBA00047589"/>
    </source>
</evidence>
<dbReference type="PANTHER" id="PTHR39453">
    <property type="entry name" value="PHOSPHATE PROPANOYLTRANSFERASE"/>
    <property type="match status" value="1"/>
</dbReference>
<proteinExistence type="inferred from homology"/>
<evidence type="ECO:0000256" key="3">
    <source>
        <dbReference type="ARBA" id="ARBA00012206"/>
    </source>
</evidence>
<evidence type="ECO:0000256" key="8">
    <source>
        <dbReference type="ARBA" id="ARBA00023315"/>
    </source>
</evidence>
<dbReference type="NCBIfam" id="NF011652">
    <property type="entry name" value="PRK15070.1"/>
    <property type="match status" value="1"/>
</dbReference>
<keyword evidence="8 10" id="KW-0012">Acyltransferase</keyword>
<keyword evidence="6" id="KW-0479">Metal-binding</keyword>
<reference evidence="11 12" key="1">
    <citation type="submission" date="2017-02" db="EMBL/GenBank/DDBJ databases">
        <authorList>
            <person name="Peterson S.W."/>
        </authorList>
    </citation>
    <scope>NUCLEOTIDE SEQUENCE [LARGE SCALE GENOMIC DNA]</scope>
    <source>
        <strain evidence="11 12">M1</strain>
    </source>
</reference>
<dbReference type="Proteomes" id="UP000190285">
    <property type="component" value="Unassembled WGS sequence"/>
</dbReference>
<comment type="function">
    <text evidence="10">Involved in 1,2-propanediol (1,2-PD) degradation by catalyzing the conversion of propanoyl-CoA to propanoyl-phosphate.</text>
</comment>
<comment type="catalytic activity">
    <reaction evidence="9 10">
        <text>propanoyl-CoA + phosphate = propanoyl phosphate + CoA</text>
        <dbReference type="Rhea" id="RHEA:28046"/>
        <dbReference type="ChEBI" id="CHEBI:43474"/>
        <dbReference type="ChEBI" id="CHEBI:57287"/>
        <dbReference type="ChEBI" id="CHEBI:57392"/>
        <dbReference type="ChEBI" id="CHEBI:58933"/>
        <dbReference type="EC" id="2.3.1.222"/>
    </reaction>
</comment>
<dbReference type="OrthoDB" id="9784365at2"/>
<dbReference type="STRING" id="36842.SAMN02194393_00333"/>
<dbReference type="GO" id="GO:0051144">
    <property type="term" value="P:1,2-propanediol catabolic process"/>
    <property type="evidence" value="ECO:0007669"/>
    <property type="project" value="UniProtKB-UniPathway"/>
</dbReference>
<comment type="pathway">
    <text evidence="10">Polyol metabolism; 1,2-propanediol degradation.</text>
</comment>
<dbReference type="Pfam" id="PF06130">
    <property type="entry name" value="PTAC"/>
    <property type="match status" value="1"/>
</dbReference>
<keyword evidence="12" id="KW-1185">Reference proteome</keyword>
<dbReference type="EC" id="2.3.1.222" evidence="3 10"/>
<protein>
    <recommendedName>
        <fullName evidence="4 10">Phosphate propanoyltransferase</fullName>
        <ecNumber evidence="3 10">2.3.1.222</ecNumber>
    </recommendedName>
</protein>
<comment type="cofactor">
    <cofactor evidence="1">
        <name>Zn(2+)</name>
        <dbReference type="ChEBI" id="CHEBI:29105"/>
    </cofactor>
</comment>
<accession>A0A1T5IG75</accession>
<organism evidence="11 12">
    <name type="scientific">Maledivibacter halophilus</name>
    <dbReference type="NCBI Taxonomy" id="36842"/>
    <lineage>
        <taxon>Bacteria</taxon>
        <taxon>Bacillati</taxon>
        <taxon>Bacillota</taxon>
        <taxon>Clostridia</taxon>
        <taxon>Peptostreptococcales</taxon>
        <taxon>Caminicellaceae</taxon>
        <taxon>Maledivibacter</taxon>
    </lineage>
</organism>
<name>A0A1T5IG75_9FIRM</name>
<keyword evidence="7" id="KW-0862">Zinc</keyword>
<dbReference type="AlphaFoldDB" id="A0A1T5IG75"/>
<evidence type="ECO:0000256" key="1">
    <source>
        <dbReference type="ARBA" id="ARBA00001947"/>
    </source>
</evidence>
<comment type="similarity">
    <text evidence="2 10">Belongs to the PduL family.</text>
</comment>
<evidence type="ECO:0000256" key="4">
    <source>
        <dbReference type="ARBA" id="ARBA00020837"/>
    </source>
</evidence>
<evidence type="ECO:0000256" key="5">
    <source>
        <dbReference type="ARBA" id="ARBA00022679"/>
    </source>
</evidence>
<dbReference type="InterPro" id="IPR008300">
    <property type="entry name" value="PTAC"/>
</dbReference>
<keyword evidence="5 10" id="KW-0808">Transferase</keyword>
<evidence type="ECO:0000313" key="11">
    <source>
        <dbReference type="EMBL" id="SKC38068.1"/>
    </source>
</evidence>
<gene>
    <name evidence="11" type="ORF">SAMN02194393_00333</name>
</gene>
<dbReference type="PIRSF" id="PIRSF010130">
    <property type="entry name" value="PduL"/>
    <property type="match status" value="1"/>
</dbReference>
<dbReference type="GO" id="GO:0016747">
    <property type="term" value="F:acyltransferase activity, transferring groups other than amino-acyl groups"/>
    <property type="evidence" value="ECO:0007669"/>
    <property type="project" value="InterPro"/>
</dbReference>
<dbReference type="RefSeq" id="WP_079488843.1">
    <property type="nucleotide sequence ID" value="NZ_FUZT01000001.1"/>
</dbReference>
<evidence type="ECO:0000256" key="10">
    <source>
        <dbReference type="PIRNR" id="PIRNR010130"/>
    </source>
</evidence>
<dbReference type="PANTHER" id="PTHR39453:SF1">
    <property type="entry name" value="PHOSPHATE PROPANOYLTRANSFERASE"/>
    <property type="match status" value="1"/>
</dbReference>
<dbReference type="GO" id="GO:0046872">
    <property type="term" value="F:metal ion binding"/>
    <property type="evidence" value="ECO:0007669"/>
    <property type="project" value="UniProtKB-KW"/>
</dbReference>